<dbReference type="PROSITE" id="PS51186">
    <property type="entry name" value="GNAT"/>
    <property type="match status" value="2"/>
</dbReference>
<evidence type="ECO:0000256" key="1">
    <source>
        <dbReference type="ARBA" id="ARBA00022679"/>
    </source>
</evidence>
<dbReference type="EMBL" id="JBHUHO010000007">
    <property type="protein sequence ID" value="MFD2114608.1"/>
    <property type="molecule type" value="Genomic_DNA"/>
</dbReference>
<dbReference type="Pfam" id="PF00583">
    <property type="entry name" value="Acetyltransf_1"/>
    <property type="match status" value="1"/>
</dbReference>
<dbReference type="InterPro" id="IPR000182">
    <property type="entry name" value="GNAT_dom"/>
</dbReference>
<dbReference type="SUPFAM" id="SSF55729">
    <property type="entry name" value="Acyl-CoA N-acyltransferases (Nat)"/>
    <property type="match status" value="2"/>
</dbReference>
<dbReference type="RefSeq" id="WP_377769621.1">
    <property type="nucleotide sequence ID" value="NZ_JBHUHO010000007.1"/>
</dbReference>
<evidence type="ECO:0000313" key="4">
    <source>
        <dbReference type="EMBL" id="MFD2114608.1"/>
    </source>
</evidence>
<keyword evidence="2 4" id="KW-0012">Acyltransferase</keyword>
<organism evidence="4 5">
    <name type="scientific">Paenibacillus yanchengensis</name>
    <dbReference type="NCBI Taxonomy" id="2035833"/>
    <lineage>
        <taxon>Bacteria</taxon>
        <taxon>Bacillati</taxon>
        <taxon>Bacillota</taxon>
        <taxon>Bacilli</taxon>
        <taxon>Bacillales</taxon>
        <taxon>Paenibacillaceae</taxon>
        <taxon>Paenibacillus</taxon>
    </lineage>
</organism>
<name>A0ABW4YG01_9BACL</name>
<dbReference type="EC" id="2.3.1.-" evidence="4"/>
<gene>
    <name evidence="4" type="ORF">ACFSJH_02455</name>
</gene>
<feature type="domain" description="N-acetyltransferase" evidence="3">
    <location>
        <begin position="200"/>
        <end position="329"/>
    </location>
</feature>
<proteinExistence type="predicted"/>
<feature type="domain" description="N-acetyltransferase" evidence="3">
    <location>
        <begin position="7"/>
        <end position="206"/>
    </location>
</feature>
<dbReference type="CDD" id="cd04301">
    <property type="entry name" value="NAT_SF"/>
    <property type="match status" value="1"/>
</dbReference>
<accession>A0ABW4YG01</accession>
<dbReference type="Gene3D" id="3.40.630.30">
    <property type="match status" value="2"/>
</dbReference>
<dbReference type="PANTHER" id="PTHR43877">
    <property type="entry name" value="AMINOALKYLPHOSPHONATE N-ACETYLTRANSFERASE-RELATED-RELATED"/>
    <property type="match status" value="1"/>
</dbReference>
<reference evidence="5" key="1">
    <citation type="journal article" date="2019" name="Int. J. Syst. Evol. Microbiol.">
        <title>The Global Catalogue of Microorganisms (GCM) 10K type strain sequencing project: providing services to taxonomists for standard genome sequencing and annotation.</title>
        <authorList>
            <consortium name="The Broad Institute Genomics Platform"/>
            <consortium name="The Broad Institute Genome Sequencing Center for Infectious Disease"/>
            <person name="Wu L."/>
            <person name="Ma J."/>
        </authorList>
    </citation>
    <scope>NUCLEOTIDE SEQUENCE [LARGE SCALE GENOMIC DNA]</scope>
    <source>
        <strain evidence="5">GH52</strain>
    </source>
</reference>
<comment type="caution">
    <text evidence="4">The sequence shown here is derived from an EMBL/GenBank/DDBJ whole genome shotgun (WGS) entry which is preliminary data.</text>
</comment>
<evidence type="ECO:0000259" key="3">
    <source>
        <dbReference type="PROSITE" id="PS51186"/>
    </source>
</evidence>
<evidence type="ECO:0000313" key="5">
    <source>
        <dbReference type="Proteomes" id="UP001597362"/>
    </source>
</evidence>
<keyword evidence="1 4" id="KW-0808">Transferase</keyword>
<evidence type="ECO:0000256" key="2">
    <source>
        <dbReference type="ARBA" id="ARBA00023315"/>
    </source>
</evidence>
<dbReference type="InterPro" id="IPR016181">
    <property type="entry name" value="Acyl_CoA_acyltransferase"/>
</dbReference>
<dbReference type="InterPro" id="IPR050832">
    <property type="entry name" value="Bact_Acetyltransf"/>
</dbReference>
<keyword evidence="5" id="KW-1185">Reference proteome</keyword>
<dbReference type="Proteomes" id="UP001597362">
    <property type="component" value="Unassembled WGS sequence"/>
</dbReference>
<protein>
    <submittedName>
        <fullName evidence="4">GNAT family N-acetyltransferase</fullName>
        <ecNumber evidence="4">2.3.1.-</ecNumber>
    </submittedName>
</protein>
<dbReference type="GO" id="GO:0016746">
    <property type="term" value="F:acyltransferase activity"/>
    <property type="evidence" value="ECO:0007669"/>
    <property type="project" value="UniProtKB-KW"/>
</dbReference>
<sequence length="329" mass="37546">MVELMQMQIRLMERSDVPQVVVLWNEEAMEYHYQPFSVESFIAKFFEHDYYIAELLLVGVIDSEIVAFAAGCIGEDLPLGNVAGYITTVIGRRDRMQLHHYDALVQQLEQCFRERGKKQADILFFNPMKLAWNMPTVPSHEHNNAPGIDRAMPFYSTLKKRHYVERAMQCGMYLALGNFVIPEDILQKEQQAYAKGYAITMYKQAQHTGLEAMLQALNNEQWLNDVTRHAREAVPLVVAIQNDRCVGFAGPIVRESNGRAFFSGIGVHPDHEGHGLGSILFFKMIEAFQQASCQYVTLFTGSNNPAIRIYTKAGFRVEKQFAILRKELS</sequence>